<dbReference type="Proteomes" id="UP000010802">
    <property type="component" value="Chromosome"/>
</dbReference>
<reference evidence="2" key="1">
    <citation type="journal article" date="2013" name="Genome Announc.">
        <title>First genome sequence of a syntrophic acetate-oxidizing bacterium, Tepidanaerobacter acetatoxydans strain Re1.</title>
        <authorList>
            <person name="Manzoor S."/>
            <person name="Bongcam-Rudloff E."/>
            <person name="Schnurer A."/>
            <person name="Muller B."/>
        </authorList>
    </citation>
    <scope>NUCLEOTIDE SEQUENCE [LARGE SCALE GENOMIC DNA]</scope>
    <source>
        <strain evidence="2">Re1</strain>
    </source>
</reference>
<dbReference type="RefSeq" id="WP_015295166.1">
    <property type="nucleotide sequence ID" value="NC_015519.1"/>
</dbReference>
<dbReference type="PATRIC" id="fig|1209989.3.peg.1129"/>
<organism evidence="1 2">
    <name type="scientific">Tepidanaerobacter acetatoxydans (strain DSM 21804 / JCM 16047 / Re1)</name>
    <dbReference type="NCBI Taxonomy" id="1209989"/>
    <lineage>
        <taxon>Bacteria</taxon>
        <taxon>Bacillati</taxon>
        <taxon>Bacillota</taxon>
        <taxon>Clostridia</taxon>
        <taxon>Thermosediminibacterales</taxon>
        <taxon>Tepidanaerobacteraceae</taxon>
        <taxon>Tepidanaerobacter</taxon>
    </lineage>
</organism>
<accession>L0RZV7</accession>
<dbReference type="AlphaFoldDB" id="L0RZV7"/>
<evidence type="ECO:0000313" key="1">
    <source>
        <dbReference type="EMBL" id="CCP25744.1"/>
    </source>
</evidence>
<proteinExistence type="predicted"/>
<dbReference type="KEGG" id="tae:TepiRe1_1024"/>
<dbReference type="HOGENOM" id="CLU_2756458_0_0_9"/>
<sequence length="70" mass="8409">MACKIRVYIEALELRADLSDQATAEWIEWAKKKADWFNPIIAREDELFGKREHEKNAEQKVLKKSRGYWR</sequence>
<keyword evidence="2" id="KW-1185">Reference proteome</keyword>
<name>L0RZV7_TEPAE</name>
<dbReference type="eggNOG" id="ENOG5030BVD">
    <property type="taxonomic scope" value="Bacteria"/>
</dbReference>
<dbReference type="EMBL" id="HF563609">
    <property type="protein sequence ID" value="CCP25744.1"/>
    <property type="molecule type" value="Genomic_DNA"/>
</dbReference>
<gene>
    <name evidence="1" type="ordered locus">TEPIRE1_1024</name>
</gene>
<protein>
    <submittedName>
        <fullName evidence="1">Uncharacterized protein</fullName>
    </submittedName>
</protein>
<evidence type="ECO:0000313" key="2">
    <source>
        <dbReference type="Proteomes" id="UP000010802"/>
    </source>
</evidence>